<dbReference type="Pfam" id="PF00378">
    <property type="entry name" value="ECH_1"/>
    <property type="match status" value="1"/>
</dbReference>
<name>A0A7R6STB1_9GAMM</name>
<sequence length="262" mass="28046">MTVYENIKFEISDGVATVTLNRPDNVNGIDIPLAKELLNAAIVCESSEAVRVVIITGQGRFFCGGGDINSFAESRNNISEMLTELTGYLHSAITRLRHMRAPVIVAVNGTAAGAGLSLSMIGDYVVASEKAKFTMAYSGIGLSPDGSASHFLPRLIGLRKTQELMITNRLLSAQEALEWGLVNKLVAPEDVLSEAQSLAAGLAKGPTNAYGAIKELLNQTYLNGLETQMDLETRLIAKMGRSVDGVEGVAAYLENRPPQYKG</sequence>
<gene>
    <name evidence="2" type="ORF">AMJAP_2533</name>
</gene>
<keyword evidence="3" id="KW-1185">Reference proteome</keyword>
<dbReference type="InterPro" id="IPR029045">
    <property type="entry name" value="ClpP/crotonase-like_dom_sf"/>
</dbReference>
<dbReference type="SUPFAM" id="SSF52096">
    <property type="entry name" value="ClpP/crotonase"/>
    <property type="match status" value="1"/>
</dbReference>
<dbReference type="PANTHER" id="PTHR43459">
    <property type="entry name" value="ENOYL-COA HYDRATASE"/>
    <property type="match status" value="1"/>
</dbReference>
<protein>
    <submittedName>
        <fullName evidence="2">2-(1,2-epoxy-1,2-dihydrophenyl)acetyl-CoA isomerase</fullName>
        <ecNumber evidence="2">5.3.3.18</ecNumber>
    </submittedName>
</protein>
<dbReference type="RefSeq" id="WP_019620069.1">
    <property type="nucleotide sequence ID" value="NZ_AP014545.1"/>
</dbReference>
<proteinExistence type="inferred from homology"/>
<accession>A0A7R6STB1</accession>
<evidence type="ECO:0000256" key="1">
    <source>
        <dbReference type="ARBA" id="ARBA00005254"/>
    </source>
</evidence>
<keyword evidence="2" id="KW-0413">Isomerase</keyword>
<evidence type="ECO:0000313" key="3">
    <source>
        <dbReference type="Proteomes" id="UP000595663"/>
    </source>
</evidence>
<dbReference type="CDD" id="cd06558">
    <property type="entry name" value="crotonase-like"/>
    <property type="match status" value="1"/>
</dbReference>
<dbReference type="EC" id="5.3.3.18" evidence="2"/>
<dbReference type="InterPro" id="IPR001753">
    <property type="entry name" value="Enoyl-CoA_hydra/iso"/>
</dbReference>
<evidence type="ECO:0000313" key="2">
    <source>
        <dbReference type="EMBL" id="BBB27121.1"/>
    </source>
</evidence>
<dbReference type="InterPro" id="IPR014748">
    <property type="entry name" value="Enoyl-CoA_hydra_C"/>
</dbReference>
<dbReference type="GO" id="GO:0016853">
    <property type="term" value="F:isomerase activity"/>
    <property type="evidence" value="ECO:0007669"/>
    <property type="project" value="UniProtKB-KW"/>
</dbReference>
<organism evidence="2 3">
    <name type="scientific">Amphritea japonica ATCC BAA-1530</name>
    <dbReference type="NCBI Taxonomy" id="1278309"/>
    <lineage>
        <taxon>Bacteria</taxon>
        <taxon>Pseudomonadati</taxon>
        <taxon>Pseudomonadota</taxon>
        <taxon>Gammaproteobacteria</taxon>
        <taxon>Oceanospirillales</taxon>
        <taxon>Oceanospirillaceae</taxon>
        <taxon>Amphritea</taxon>
    </lineage>
</organism>
<dbReference type="Gene3D" id="1.10.12.10">
    <property type="entry name" value="Lyase 2-enoyl-coa Hydratase, Chain A, domain 2"/>
    <property type="match status" value="1"/>
</dbReference>
<dbReference type="OrthoDB" id="9775794at2"/>
<comment type="similarity">
    <text evidence="1">Belongs to the enoyl-CoA hydratase/isomerase family.</text>
</comment>
<dbReference type="PANTHER" id="PTHR43459:SF1">
    <property type="entry name" value="EG:BACN32G11.4 PROTEIN"/>
    <property type="match status" value="1"/>
</dbReference>
<dbReference type="KEGG" id="ajp:AMJAP_2533"/>
<dbReference type="AlphaFoldDB" id="A0A7R6STB1"/>
<dbReference type="Proteomes" id="UP000595663">
    <property type="component" value="Chromosome"/>
</dbReference>
<dbReference type="EMBL" id="AP014545">
    <property type="protein sequence ID" value="BBB27121.1"/>
    <property type="molecule type" value="Genomic_DNA"/>
</dbReference>
<reference evidence="2 3" key="1">
    <citation type="journal article" date="2008" name="Int. J. Syst. Evol. Microbiol.">
        <title>Amphritea japonica sp. nov. and Amphritea balenae sp. nov., isolated from the sediment adjacent to sperm whale carcasses off Kagoshima, Japan.</title>
        <authorList>
            <person name="Miyazaki M."/>
            <person name="Nogi Y."/>
            <person name="Fujiwara Y."/>
            <person name="Kawato M."/>
            <person name="Nagahama T."/>
            <person name="Kubokawa K."/>
            <person name="Horikoshi K."/>
        </authorList>
    </citation>
    <scope>NUCLEOTIDE SEQUENCE [LARGE SCALE GENOMIC DNA]</scope>
    <source>
        <strain evidence="2 3">ATCC BAA-1530</strain>
    </source>
</reference>
<dbReference type="Gene3D" id="3.90.226.10">
    <property type="entry name" value="2-enoyl-CoA Hydratase, Chain A, domain 1"/>
    <property type="match status" value="1"/>
</dbReference>